<dbReference type="PANTHER" id="PTHR16099">
    <property type="entry name" value="8-OXO-DGTP DIPHOSPHATES NUDT15"/>
    <property type="match status" value="1"/>
</dbReference>
<dbReference type="PANTHER" id="PTHR16099:SF5">
    <property type="entry name" value="NUCLEOTIDE TRIPHOSPHATE DIPHOSPHATASE NUDT15"/>
    <property type="match status" value="1"/>
</dbReference>
<gene>
    <name evidence="4" type="ORF">H0E87_015899</name>
</gene>
<dbReference type="Pfam" id="PF00293">
    <property type="entry name" value="NUDIX"/>
    <property type="match status" value="2"/>
</dbReference>
<dbReference type="PRINTS" id="PR00502">
    <property type="entry name" value="NUDIXFAMILY"/>
</dbReference>
<evidence type="ECO:0000256" key="1">
    <source>
        <dbReference type="ARBA" id="ARBA00022801"/>
    </source>
</evidence>
<dbReference type="PROSITE" id="PS00893">
    <property type="entry name" value="NUDIX_BOX"/>
    <property type="match status" value="1"/>
</dbReference>
<dbReference type="InterPro" id="IPR020084">
    <property type="entry name" value="NUDIX_hydrolase_CS"/>
</dbReference>
<dbReference type="FunFam" id="3.90.79.10:FF:000060">
    <property type="entry name" value="Nudix hydrolase 1"/>
    <property type="match status" value="1"/>
</dbReference>
<evidence type="ECO:0000313" key="4">
    <source>
        <dbReference type="EMBL" id="KAH8500844.1"/>
    </source>
</evidence>
<dbReference type="GO" id="GO:0035539">
    <property type="term" value="F:8-oxo-7,8-dihydrodeoxyguanosine triphosphate pyrophosphatase activity"/>
    <property type="evidence" value="ECO:0007669"/>
    <property type="project" value="TreeGrafter"/>
</dbReference>
<name>A0A8T2Y6S2_POPDE</name>
<keyword evidence="5" id="KW-1185">Reference proteome</keyword>
<sequence>MEQNAAQPPAPRVAVVLFLLKDESVLLGRRRSSVGDSTFALPGGHLEFGESFEECAARELKEETGLEINKTELLTVTNNVFLEEPKPCHYVTVFLRANLADPEQVPQNLEPEKCYGWDWFAWDNLPNPLFLPLEKMVKSESFEACAAREVKEETGLDIDNIEVLKVTNNLFHEGAEPSHYIMILLRAVLANPDQLPQNLEPDKCDGWDWYEWDSLPRPLFWPLEKLLQDGFHPFLIV</sequence>
<dbReference type="GO" id="GO:0005829">
    <property type="term" value="C:cytosol"/>
    <property type="evidence" value="ECO:0007669"/>
    <property type="project" value="TreeGrafter"/>
</dbReference>
<comment type="caution">
    <text evidence="4">The sequence shown here is derived from an EMBL/GenBank/DDBJ whole genome shotgun (WGS) entry which is preliminary data.</text>
</comment>
<keyword evidence="1 2" id="KW-0378">Hydrolase</keyword>
<evidence type="ECO:0000313" key="5">
    <source>
        <dbReference type="Proteomes" id="UP000807159"/>
    </source>
</evidence>
<dbReference type="InterPro" id="IPR015797">
    <property type="entry name" value="NUDIX_hydrolase-like_dom_sf"/>
</dbReference>
<dbReference type="CDD" id="cd04678">
    <property type="entry name" value="NUDIX_MTH2_Nudt15"/>
    <property type="match status" value="1"/>
</dbReference>
<dbReference type="EMBL" id="JACEGQ020000008">
    <property type="protein sequence ID" value="KAH8500844.1"/>
    <property type="molecule type" value="Genomic_DNA"/>
</dbReference>
<proteinExistence type="inferred from homology"/>
<dbReference type="PROSITE" id="PS51462">
    <property type="entry name" value="NUDIX"/>
    <property type="match status" value="1"/>
</dbReference>
<protein>
    <recommendedName>
        <fullName evidence="3">Nudix hydrolase domain-containing protein</fullName>
    </recommendedName>
</protein>
<organism evidence="4 5">
    <name type="scientific">Populus deltoides</name>
    <name type="common">Eastern poplar</name>
    <name type="synonym">Eastern cottonwood</name>
    <dbReference type="NCBI Taxonomy" id="3696"/>
    <lineage>
        <taxon>Eukaryota</taxon>
        <taxon>Viridiplantae</taxon>
        <taxon>Streptophyta</taxon>
        <taxon>Embryophyta</taxon>
        <taxon>Tracheophyta</taxon>
        <taxon>Spermatophyta</taxon>
        <taxon>Magnoliopsida</taxon>
        <taxon>eudicotyledons</taxon>
        <taxon>Gunneridae</taxon>
        <taxon>Pentapetalae</taxon>
        <taxon>rosids</taxon>
        <taxon>fabids</taxon>
        <taxon>Malpighiales</taxon>
        <taxon>Salicaceae</taxon>
        <taxon>Saliceae</taxon>
        <taxon>Populus</taxon>
    </lineage>
</organism>
<dbReference type="Gene3D" id="3.90.79.10">
    <property type="entry name" value="Nucleoside Triphosphate Pyrophosphohydrolase"/>
    <property type="match status" value="2"/>
</dbReference>
<dbReference type="AlphaFoldDB" id="A0A8T2Y6S2"/>
<feature type="domain" description="Nudix hydrolase" evidence="3">
    <location>
        <begin position="10"/>
        <end position="144"/>
    </location>
</feature>
<evidence type="ECO:0000256" key="2">
    <source>
        <dbReference type="RuleBase" id="RU003476"/>
    </source>
</evidence>
<accession>A0A8T2Y6S2</accession>
<dbReference type="Proteomes" id="UP000807159">
    <property type="component" value="Chromosome 8"/>
</dbReference>
<dbReference type="GO" id="GO:0006203">
    <property type="term" value="P:dGTP catabolic process"/>
    <property type="evidence" value="ECO:0007669"/>
    <property type="project" value="TreeGrafter"/>
</dbReference>
<dbReference type="SUPFAM" id="SSF55811">
    <property type="entry name" value="Nudix"/>
    <property type="match status" value="2"/>
</dbReference>
<comment type="similarity">
    <text evidence="2">Belongs to the Nudix hydrolase family.</text>
</comment>
<reference evidence="4" key="1">
    <citation type="journal article" date="2021" name="J. Hered.">
        <title>Genome Assembly of Salicaceae Populus deltoides (Eastern Cottonwood) I-69 Based on Nanopore Sequencing and Hi-C Technologies.</title>
        <authorList>
            <person name="Bai S."/>
            <person name="Wu H."/>
            <person name="Zhang J."/>
            <person name="Pan Z."/>
            <person name="Zhao W."/>
            <person name="Li Z."/>
            <person name="Tong C."/>
        </authorList>
    </citation>
    <scope>NUCLEOTIDE SEQUENCE</scope>
    <source>
        <tissue evidence="4">Leaf</tissue>
    </source>
</reference>
<dbReference type="InterPro" id="IPR000086">
    <property type="entry name" value="NUDIX_hydrolase_dom"/>
</dbReference>
<dbReference type="InterPro" id="IPR020476">
    <property type="entry name" value="Nudix_hydrolase"/>
</dbReference>
<evidence type="ECO:0000259" key="3">
    <source>
        <dbReference type="PROSITE" id="PS51462"/>
    </source>
</evidence>